<dbReference type="OrthoDB" id="10262375at2759"/>
<keyword evidence="1" id="KW-0677">Repeat</keyword>
<keyword evidence="2" id="KW-0802">TPR repeat</keyword>
<dbReference type="InterPro" id="IPR052628">
    <property type="entry name" value="CFAP70"/>
</dbReference>
<dbReference type="EMBL" id="SRLO01002674">
    <property type="protein sequence ID" value="TNN32481.1"/>
    <property type="molecule type" value="Genomic_DNA"/>
</dbReference>
<keyword evidence="5" id="KW-1185">Reference proteome</keyword>
<reference evidence="4 5" key="1">
    <citation type="submission" date="2019-03" db="EMBL/GenBank/DDBJ databases">
        <title>First draft genome of Liparis tanakae, snailfish: a comprehensive survey of snailfish specific genes.</title>
        <authorList>
            <person name="Kim W."/>
            <person name="Song I."/>
            <person name="Jeong J.-H."/>
            <person name="Kim D."/>
            <person name="Kim S."/>
            <person name="Ryu S."/>
            <person name="Song J.Y."/>
            <person name="Lee S.K."/>
        </authorList>
    </citation>
    <scope>NUCLEOTIDE SEQUENCE [LARGE SCALE GENOMIC DNA]</scope>
    <source>
        <tissue evidence="4">Muscle</tissue>
    </source>
</reference>
<protein>
    <submittedName>
        <fullName evidence="4">Cilia-and flagella-associated protein 70</fullName>
    </submittedName>
</protein>
<dbReference type="GO" id="GO:0031514">
    <property type="term" value="C:motile cilium"/>
    <property type="evidence" value="ECO:0007669"/>
    <property type="project" value="TreeGrafter"/>
</dbReference>
<keyword evidence="4" id="KW-0969">Cilium</keyword>
<dbReference type="GO" id="GO:0060271">
    <property type="term" value="P:cilium assembly"/>
    <property type="evidence" value="ECO:0007669"/>
    <property type="project" value="TreeGrafter"/>
</dbReference>
<dbReference type="GO" id="GO:0070062">
    <property type="term" value="C:extracellular exosome"/>
    <property type="evidence" value="ECO:0007669"/>
    <property type="project" value="TreeGrafter"/>
</dbReference>
<comment type="caution">
    <text evidence="4">The sequence shown here is derived from an EMBL/GenBank/DDBJ whole genome shotgun (WGS) entry which is preliminary data.</text>
</comment>
<feature type="region of interest" description="Disordered" evidence="3">
    <location>
        <begin position="119"/>
        <end position="140"/>
    </location>
</feature>
<evidence type="ECO:0000256" key="2">
    <source>
        <dbReference type="ARBA" id="ARBA00022803"/>
    </source>
</evidence>
<dbReference type="GO" id="GO:0003341">
    <property type="term" value="P:cilium movement"/>
    <property type="evidence" value="ECO:0007669"/>
    <property type="project" value="TreeGrafter"/>
</dbReference>
<dbReference type="PANTHER" id="PTHR44314:SF1">
    <property type="entry name" value="CILIA- AND FLAGELLA-ASSOCIATED PROTEIN 70"/>
    <property type="match status" value="1"/>
</dbReference>
<organism evidence="4 5">
    <name type="scientific">Liparis tanakae</name>
    <name type="common">Tanaka's snailfish</name>
    <dbReference type="NCBI Taxonomy" id="230148"/>
    <lineage>
        <taxon>Eukaryota</taxon>
        <taxon>Metazoa</taxon>
        <taxon>Chordata</taxon>
        <taxon>Craniata</taxon>
        <taxon>Vertebrata</taxon>
        <taxon>Euteleostomi</taxon>
        <taxon>Actinopterygii</taxon>
        <taxon>Neopterygii</taxon>
        <taxon>Teleostei</taxon>
        <taxon>Neoteleostei</taxon>
        <taxon>Acanthomorphata</taxon>
        <taxon>Eupercaria</taxon>
        <taxon>Perciformes</taxon>
        <taxon>Cottioidei</taxon>
        <taxon>Cottales</taxon>
        <taxon>Liparidae</taxon>
        <taxon>Liparis</taxon>
    </lineage>
</organism>
<dbReference type="Proteomes" id="UP000314294">
    <property type="component" value="Unassembled WGS sequence"/>
</dbReference>
<proteinExistence type="predicted"/>
<name>A0A4Z2EVB1_9TELE</name>
<gene>
    <name evidence="4" type="primary">CFAP70_3</name>
    <name evidence="4" type="ORF">EYF80_057359</name>
</gene>
<sequence length="140" mass="15078">METPVNAVETNYRTIKITVVRGNNLQARRPSSVQVDMDGEVLGESDRKLLDPKDQRVHYDFTCSLRVPGGASCIDTVTVRELLPAEKKLEAKQAVLGQAVVDLLPLLYGRSSFLSTVPLNPASVPSPKGASPVPSKVGPL</sequence>
<evidence type="ECO:0000313" key="5">
    <source>
        <dbReference type="Proteomes" id="UP000314294"/>
    </source>
</evidence>
<evidence type="ECO:0000256" key="3">
    <source>
        <dbReference type="SAM" id="MobiDB-lite"/>
    </source>
</evidence>
<evidence type="ECO:0000256" key="1">
    <source>
        <dbReference type="ARBA" id="ARBA00022737"/>
    </source>
</evidence>
<keyword evidence="4" id="KW-0282">Flagellum</keyword>
<dbReference type="AlphaFoldDB" id="A0A4Z2EVB1"/>
<dbReference type="PANTHER" id="PTHR44314">
    <property type="entry name" value="CILIA- AND FLAGELLA-ASSOCIATED PROTEIN 70"/>
    <property type="match status" value="1"/>
</dbReference>
<keyword evidence="4" id="KW-0966">Cell projection</keyword>
<accession>A0A4Z2EVB1</accession>
<evidence type="ECO:0000313" key="4">
    <source>
        <dbReference type="EMBL" id="TNN32481.1"/>
    </source>
</evidence>